<dbReference type="EMBL" id="VDFU01000003">
    <property type="protein sequence ID" value="TNC51967.1"/>
    <property type="molecule type" value="Genomic_DNA"/>
</dbReference>
<dbReference type="GO" id="GO:0005886">
    <property type="term" value="C:plasma membrane"/>
    <property type="evidence" value="ECO:0007669"/>
    <property type="project" value="InterPro"/>
</dbReference>
<comment type="caution">
    <text evidence="3">The sequence shown here is derived from an EMBL/GenBank/DDBJ whole genome shotgun (WGS) entry which is preliminary data.</text>
</comment>
<keyword evidence="1" id="KW-1133">Transmembrane helix</keyword>
<reference evidence="3 4" key="1">
    <citation type="submission" date="2019-06" db="EMBL/GenBank/DDBJ databases">
        <title>YIM 131921 draft genome.</title>
        <authorList>
            <person name="Jiang L."/>
        </authorList>
    </citation>
    <scope>NUCLEOTIDE SEQUENCE [LARGE SCALE GENOMIC DNA]</scope>
    <source>
        <strain evidence="3 4">YIM 131921</strain>
    </source>
</reference>
<dbReference type="OrthoDB" id="9816387at2"/>
<proteinExistence type="predicted"/>
<keyword evidence="1" id="KW-0472">Membrane</keyword>
<evidence type="ECO:0000313" key="3">
    <source>
        <dbReference type="EMBL" id="TNC51967.1"/>
    </source>
</evidence>
<dbReference type="RefSeq" id="WP_139075389.1">
    <property type="nucleotide sequence ID" value="NZ_VDFU01000003.1"/>
</dbReference>
<dbReference type="Pfam" id="PF10099">
    <property type="entry name" value="RskA_C"/>
    <property type="match status" value="1"/>
</dbReference>
<accession>A0A5C4N3G5</accession>
<sequence length="239" mass="25010">MTPDPDDDLQADLYVLGLLDPAEQAQAEQRIESDQAFAVLVAAAARRLAPIDDTAEPVPLPDGAWERLERRLASPVELAAPPLRPADRPAANLNRSVWRMVLGVAAALLLTLGLAWPFLTGLPSSRTEPAAIAVLLDPEGAPFALIEDFGGGEVTVTTLASYEVPAGESLQVWTKWSEEVGPVSLGVLDEFTGAPVGAEGLPQPIAGQLYEITLEEEGGSVTGRPTGPILGVGRASIPG</sequence>
<organism evidence="3 4">
    <name type="scientific">Rubellimicrobium rubrum</name>
    <dbReference type="NCBI Taxonomy" id="2585369"/>
    <lineage>
        <taxon>Bacteria</taxon>
        <taxon>Pseudomonadati</taxon>
        <taxon>Pseudomonadota</taxon>
        <taxon>Alphaproteobacteria</taxon>
        <taxon>Rhodobacterales</taxon>
        <taxon>Roseobacteraceae</taxon>
        <taxon>Rubellimicrobium</taxon>
    </lineage>
</organism>
<name>A0A5C4N3G5_9RHOB</name>
<evidence type="ECO:0000259" key="2">
    <source>
        <dbReference type="Pfam" id="PF10099"/>
    </source>
</evidence>
<evidence type="ECO:0000313" key="4">
    <source>
        <dbReference type="Proteomes" id="UP000305887"/>
    </source>
</evidence>
<dbReference type="InterPro" id="IPR018764">
    <property type="entry name" value="RskA_C"/>
</dbReference>
<keyword evidence="1" id="KW-0812">Transmembrane</keyword>
<feature type="domain" description="Anti-sigma K factor RskA C-terminal" evidence="2">
    <location>
        <begin position="102"/>
        <end position="229"/>
    </location>
</feature>
<protein>
    <submittedName>
        <fullName evidence="3">Anti-sigma factor</fullName>
    </submittedName>
</protein>
<keyword evidence="4" id="KW-1185">Reference proteome</keyword>
<gene>
    <name evidence="3" type="ORF">FHG66_03945</name>
</gene>
<feature type="transmembrane region" description="Helical" evidence="1">
    <location>
        <begin position="97"/>
        <end position="119"/>
    </location>
</feature>
<dbReference type="AlphaFoldDB" id="A0A5C4N3G5"/>
<dbReference type="Proteomes" id="UP000305887">
    <property type="component" value="Unassembled WGS sequence"/>
</dbReference>
<evidence type="ECO:0000256" key="1">
    <source>
        <dbReference type="SAM" id="Phobius"/>
    </source>
</evidence>